<evidence type="ECO:0000313" key="2">
    <source>
        <dbReference type="Proteomes" id="UP000305041"/>
    </source>
</evidence>
<sequence>MADEVSAIGDQLAEKQVTAVSIESLVDDASRNQGIARDMSDAMNVAIHSLSSSPVEQSAPSDPISGAAQREVMDIQNDFISGPSDGPASGPVDGKANEISQTANEMMSVVKDLTEWQITWGVAQTAQKDLTHILKSG</sequence>
<dbReference type="EMBL" id="VAUA01000016">
    <property type="protein sequence ID" value="TLP55334.1"/>
    <property type="molecule type" value="Genomic_DNA"/>
</dbReference>
<comment type="caution">
    <text evidence="1">The sequence shown here is derived from an EMBL/GenBank/DDBJ whole genome shotgun (WGS) entry which is preliminary data.</text>
</comment>
<protein>
    <submittedName>
        <fullName evidence="1">Uncharacterized protein</fullName>
    </submittedName>
</protein>
<proteinExistence type="predicted"/>
<reference evidence="1 2" key="1">
    <citation type="submission" date="2019-05" db="EMBL/GenBank/DDBJ databases">
        <title>Draft genome sequence of Pelagicola sp. DSW4-44.</title>
        <authorList>
            <person name="Oh J."/>
        </authorList>
    </citation>
    <scope>NUCLEOTIDE SEQUENCE [LARGE SCALE GENOMIC DNA]</scope>
    <source>
        <strain evidence="1 2">DSW4-44</strain>
    </source>
</reference>
<keyword evidence="2" id="KW-1185">Reference proteome</keyword>
<dbReference type="RefSeq" id="WP_138165459.1">
    <property type="nucleotide sequence ID" value="NZ_VAUA01000016.1"/>
</dbReference>
<name>A0ABY2UP11_9RHOB</name>
<accession>A0ABY2UP11</accession>
<gene>
    <name evidence="1" type="ORF">FEE96_22945</name>
</gene>
<organism evidence="1 2">
    <name type="scientific">Parasedimentitalea maritima</name>
    <dbReference type="NCBI Taxonomy" id="2578117"/>
    <lineage>
        <taxon>Bacteria</taxon>
        <taxon>Pseudomonadati</taxon>
        <taxon>Pseudomonadota</taxon>
        <taxon>Alphaproteobacteria</taxon>
        <taxon>Rhodobacterales</taxon>
        <taxon>Paracoccaceae</taxon>
        <taxon>Parasedimentitalea</taxon>
    </lineage>
</organism>
<dbReference type="Proteomes" id="UP000305041">
    <property type="component" value="Unassembled WGS sequence"/>
</dbReference>
<evidence type="ECO:0000313" key="1">
    <source>
        <dbReference type="EMBL" id="TLP55334.1"/>
    </source>
</evidence>